<dbReference type="SUPFAM" id="SSF47473">
    <property type="entry name" value="EF-hand"/>
    <property type="match status" value="1"/>
</dbReference>
<reference evidence="5 6" key="1">
    <citation type="submission" date="2024-09" db="EMBL/GenBank/DDBJ databases">
        <title>Chromosome-scale assembly of Riccia fluitans.</title>
        <authorList>
            <person name="Paukszto L."/>
            <person name="Sawicki J."/>
            <person name="Karawczyk K."/>
            <person name="Piernik-Szablinska J."/>
            <person name="Szczecinska M."/>
            <person name="Mazdziarz M."/>
        </authorList>
    </citation>
    <scope>NUCLEOTIDE SEQUENCE [LARGE SCALE GENOMIC DNA]</scope>
    <source>
        <strain evidence="5">Rf_01</strain>
        <tissue evidence="5">Aerial parts of the thallus</tissue>
    </source>
</reference>
<evidence type="ECO:0000313" key="5">
    <source>
        <dbReference type="EMBL" id="KAL2619997.1"/>
    </source>
</evidence>
<dbReference type="SMART" id="SM00054">
    <property type="entry name" value="EFh"/>
    <property type="match status" value="4"/>
</dbReference>
<feature type="domain" description="EF-hand" evidence="4">
    <location>
        <begin position="139"/>
        <end position="174"/>
    </location>
</feature>
<dbReference type="AlphaFoldDB" id="A0ABD1Y2X5"/>
<dbReference type="InterPro" id="IPR039647">
    <property type="entry name" value="EF_hand_pair_protein_CML-like"/>
</dbReference>
<dbReference type="Pfam" id="PF13499">
    <property type="entry name" value="EF-hand_7"/>
    <property type="match status" value="2"/>
</dbReference>
<gene>
    <name evidence="5" type="ORF">R1flu_000202</name>
</gene>
<dbReference type="PROSITE" id="PS00018">
    <property type="entry name" value="EF_HAND_1"/>
    <property type="match status" value="4"/>
</dbReference>
<evidence type="ECO:0000259" key="4">
    <source>
        <dbReference type="PROSITE" id="PS50222"/>
    </source>
</evidence>
<dbReference type="InterPro" id="IPR018247">
    <property type="entry name" value="EF_Hand_1_Ca_BS"/>
</dbReference>
<dbReference type="GO" id="GO:0046872">
    <property type="term" value="F:metal ion binding"/>
    <property type="evidence" value="ECO:0007669"/>
    <property type="project" value="UniProtKB-KW"/>
</dbReference>
<accession>A0ABD1Y2X5</accession>
<dbReference type="Gene3D" id="1.10.238.10">
    <property type="entry name" value="EF-hand"/>
    <property type="match status" value="2"/>
</dbReference>
<evidence type="ECO:0000313" key="6">
    <source>
        <dbReference type="Proteomes" id="UP001605036"/>
    </source>
</evidence>
<protein>
    <recommendedName>
        <fullName evidence="4">EF-hand domain-containing protein</fullName>
    </recommendedName>
</protein>
<dbReference type="Proteomes" id="UP001605036">
    <property type="component" value="Unassembled WGS sequence"/>
</dbReference>
<sequence length="229" mass="25917">MSAVQTQVLVNNQSLHFEATRLFQEEATDPSSSGDIRGTEFFIEDAKLCSSISTVDMEEMRRVFQKFDENNDGLICCKDLFQFMKRLGYDLSEGEAVSMLATVDSNGDGCVDFEEFFALYRSLCDEEANSSGVETRPEDDDEALLEAFRIFDKDANGFITAEELQIVLLDLGLPEGKSLKNCQRMIESVDVDGNGEIDIKEFKEMMMSKKFIHCEEKGSTALRWKLIQQ</sequence>
<organism evidence="5 6">
    <name type="scientific">Riccia fluitans</name>
    <dbReference type="NCBI Taxonomy" id="41844"/>
    <lineage>
        <taxon>Eukaryota</taxon>
        <taxon>Viridiplantae</taxon>
        <taxon>Streptophyta</taxon>
        <taxon>Embryophyta</taxon>
        <taxon>Marchantiophyta</taxon>
        <taxon>Marchantiopsida</taxon>
        <taxon>Marchantiidae</taxon>
        <taxon>Marchantiales</taxon>
        <taxon>Ricciaceae</taxon>
        <taxon>Riccia</taxon>
    </lineage>
</organism>
<dbReference type="InterPro" id="IPR011992">
    <property type="entry name" value="EF-hand-dom_pair"/>
</dbReference>
<evidence type="ECO:0000256" key="2">
    <source>
        <dbReference type="ARBA" id="ARBA00022737"/>
    </source>
</evidence>
<name>A0ABD1Y2X5_9MARC</name>
<feature type="domain" description="EF-hand" evidence="4">
    <location>
        <begin position="91"/>
        <end position="126"/>
    </location>
</feature>
<keyword evidence="1" id="KW-0479">Metal-binding</keyword>
<dbReference type="CDD" id="cd00051">
    <property type="entry name" value="EFh"/>
    <property type="match status" value="2"/>
</dbReference>
<keyword evidence="6" id="KW-1185">Reference proteome</keyword>
<proteinExistence type="predicted"/>
<dbReference type="InterPro" id="IPR002048">
    <property type="entry name" value="EF_hand_dom"/>
</dbReference>
<dbReference type="FunFam" id="1.10.238.10:FF:000089">
    <property type="entry name" value="calmodulin-like protein 3"/>
    <property type="match status" value="1"/>
</dbReference>
<feature type="domain" description="EF-hand" evidence="4">
    <location>
        <begin position="55"/>
        <end position="90"/>
    </location>
</feature>
<evidence type="ECO:0000256" key="1">
    <source>
        <dbReference type="ARBA" id="ARBA00022723"/>
    </source>
</evidence>
<feature type="domain" description="EF-hand" evidence="4">
    <location>
        <begin position="177"/>
        <end position="212"/>
    </location>
</feature>
<keyword evidence="2" id="KW-0677">Repeat</keyword>
<keyword evidence="3" id="KW-0106">Calcium</keyword>
<comment type="caution">
    <text evidence="5">The sequence shown here is derived from an EMBL/GenBank/DDBJ whole genome shotgun (WGS) entry which is preliminary data.</text>
</comment>
<dbReference type="EMBL" id="JBHFFA010000006">
    <property type="protein sequence ID" value="KAL2619997.1"/>
    <property type="molecule type" value="Genomic_DNA"/>
</dbReference>
<dbReference type="PROSITE" id="PS50222">
    <property type="entry name" value="EF_HAND_2"/>
    <property type="match status" value="4"/>
</dbReference>
<evidence type="ECO:0000256" key="3">
    <source>
        <dbReference type="ARBA" id="ARBA00022837"/>
    </source>
</evidence>
<dbReference type="PANTHER" id="PTHR10891">
    <property type="entry name" value="EF-HAND CALCIUM-BINDING DOMAIN CONTAINING PROTEIN"/>
    <property type="match status" value="1"/>
</dbReference>